<name>J7IVD8_DESMD</name>
<evidence type="ECO:0000313" key="4">
    <source>
        <dbReference type="EMBL" id="AFQ42676.1"/>
    </source>
</evidence>
<reference evidence="4 5" key="1">
    <citation type="journal article" date="2012" name="J. Bacteriol.">
        <title>Complete genome sequences of Desulfosporosinus orientis DSM765T, Desulfosporosinus youngiae DSM17734T, Desulfosporosinus meridiei DSM13257T, and Desulfosporosinus acidiphilus DSM22704T.</title>
        <authorList>
            <person name="Pester M."/>
            <person name="Brambilla E."/>
            <person name="Alazard D."/>
            <person name="Rattei T."/>
            <person name="Weinmaier T."/>
            <person name="Han J."/>
            <person name="Lucas S."/>
            <person name="Lapidus A."/>
            <person name="Cheng J.F."/>
            <person name="Goodwin L."/>
            <person name="Pitluck S."/>
            <person name="Peters L."/>
            <person name="Ovchinnikova G."/>
            <person name="Teshima H."/>
            <person name="Detter J.C."/>
            <person name="Han C.S."/>
            <person name="Tapia R."/>
            <person name="Land M.L."/>
            <person name="Hauser L."/>
            <person name="Kyrpides N.C."/>
            <person name="Ivanova N.N."/>
            <person name="Pagani I."/>
            <person name="Huntmann M."/>
            <person name="Wei C.L."/>
            <person name="Davenport K.W."/>
            <person name="Daligault H."/>
            <person name="Chain P.S."/>
            <person name="Chen A."/>
            <person name="Mavromatis K."/>
            <person name="Markowitz V."/>
            <person name="Szeto E."/>
            <person name="Mikhailova N."/>
            <person name="Pati A."/>
            <person name="Wagner M."/>
            <person name="Woyke T."/>
            <person name="Ollivier B."/>
            <person name="Klenk H.P."/>
            <person name="Spring S."/>
            <person name="Loy A."/>
        </authorList>
    </citation>
    <scope>NUCLEOTIDE SEQUENCE [LARGE SCALE GENOMIC DNA]</scope>
    <source>
        <strain evidence="5">ATCC BAA-275 / DSM 13257 / NCIMB 13706 / S10</strain>
    </source>
</reference>
<sequence>MSKNFKSSLILLTLASNLLFALPVMADTKPAPSSTMSDQNMSGHSSSEAAHNESQATEITVAKDEEFEVSVQTSPEKPVPNKPVTIMISIKNQSTQEPVLDASVNVGMMLMDSSSHSNMTGMSMDSDTTIKGQATLDNMEPGMYAVTLTPTKQGEWSQDIQISSPTQGETTLTVPLTVSKTGPNWLLIGSVGGIVVLAGIMAQFLKQKQSSVKEVQ</sequence>
<proteinExistence type="predicted"/>
<reference evidence="5" key="2">
    <citation type="submission" date="2012-08" db="EMBL/GenBank/DDBJ databases">
        <title>Finished genome of Desulfosporosinus meridiei DSM 13257.</title>
        <authorList>
            <person name="Huntemann M."/>
            <person name="Wei C.-L."/>
            <person name="Han J."/>
            <person name="Detter J.C."/>
            <person name="Han C."/>
            <person name="Davenport K."/>
            <person name="Daligault H."/>
            <person name="Erkkila T."/>
            <person name="Gu W."/>
            <person name="Munk A.C.C."/>
            <person name="Teshima H."/>
            <person name="Xu Y."/>
            <person name="Chain P."/>
            <person name="Tapia R."/>
            <person name="Chen A."/>
            <person name="Krypides N."/>
            <person name="Mavromatis K."/>
            <person name="Markowitz V."/>
            <person name="Szeto E."/>
            <person name="Ivanova N."/>
            <person name="Mikhailova N."/>
            <person name="Ovchinnikova G."/>
            <person name="Pagani I."/>
            <person name="Pati A."/>
            <person name="Goodwin L."/>
            <person name="Peters L."/>
            <person name="Pitluck S."/>
            <person name="Woyke T."/>
            <person name="Pester M."/>
            <person name="Spring S."/>
            <person name="Ollivier B."/>
            <person name="Rattei T."/>
            <person name="Klenk H.-P."/>
            <person name="Wagner M."/>
            <person name="Loy A."/>
        </authorList>
    </citation>
    <scope>NUCLEOTIDE SEQUENCE [LARGE SCALE GENOMIC DNA]</scope>
    <source>
        <strain evidence="5">ATCC BAA-275 / DSM 13257 / NCIMB 13706 / S10</strain>
    </source>
</reference>
<evidence type="ECO:0008006" key="6">
    <source>
        <dbReference type="Google" id="ProtNLM"/>
    </source>
</evidence>
<keyword evidence="3" id="KW-0732">Signal</keyword>
<keyword evidence="2" id="KW-0812">Transmembrane</keyword>
<feature type="signal peptide" evidence="3">
    <location>
        <begin position="1"/>
        <end position="26"/>
    </location>
</feature>
<dbReference type="AlphaFoldDB" id="J7IVD8"/>
<dbReference type="STRING" id="768704.Desmer_0643"/>
<gene>
    <name evidence="4" type="ordered locus">Desmer_0643</name>
</gene>
<evidence type="ECO:0000256" key="3">
    <source>
        <dbReference type="SAM" id="SignalP"/>
    </source>
</evidence>
<dbReference type="Proteomes" id="UP000005262">
    <property type="component" value="Chromosome"/>
</dbReference>
<keyword evidence="5" id="KW-1185">Reference proteome</keyword>
<keyword evidence="2" id="KW-0472">Membrane</keyword>
<feature type="chain" id="PRO_5003793826" description="YtkA-like domain-containing protein" evidence="3">
    <location>
        <begin position="27"/>
        <end position="216"/>
    </location>
</feature>
<dbReference type="KEGG" id="dmi:Desmer_0643"/>
<keyword evidence="2" id="KW-1133">Transmembrane helix</keyword>
<feature type="compositionally biased region" description="Polar residues" evidence="1">
    <location>
        <begin position="31"/>
        <end position="56"/>
    </location>
</feature>
<feature type="region of interest" description="Disordered" evidence="1">
    <location>
        <begin position="29"/>
        <end position="56"/>
    </location>
</feature>
<accession>J7IVD8</accession>
<organism evidence="4 5">
    <name type="scientific">Desulfosporosinus meridiei (strain ATCC BAA-275 / DSM 13257 / KCTC 12902 / NCIMB 13706 / S10)</name>
    <dbReference type="NCBI Taxonomy" id="768704"/>
    <lineage>
        <taxon>Bacteria</taxon>
        <taxon>Bacillati</taxon>
        <taxon>Bacillota</taxon>
        <taxon>Clostridia</taxon>
        <taxon>Eubacteriales</taxon>
        <taxon>Desulfitobacteriaceae</taxon>
        <taxon>Desulfosporosinus</taxon>
    </lineage>
</organism>
<evidence type="ECO:0000313" key="5">
    <source>
        <dbReference type="Proteomes" id="UP000005262"/>
    </source>
</evidence>
<dbReference type="RefSeq" id="WP_014901596.1">
    <property type="nucleotide sequence ID" value="NC_018515.1"/>
</dbReference>
<evidence type="ECO:0000256" key="1">
    <source>
        <dbReference type="SAM" id="MobiDB-lite"/>
    </source>
</evidence>
<protein>
    <recommendedName>
        <fullName evidence="6">YtkA-like domain-containing protein</fullName>
    </recommendedName>
</protein>
<dbReference type="EMBL" id="CP003629">
    <property type="protein sequence ID" value="AFQ42676.1"/>
    <property type="molecule type" value="Genomic_DNA"/>
</dbReference>
<dbReference type="OrthoDB" id="1796566at2"/>
<evidence type="ECO:0000256" key="2">
    <source>
        <dbReference type="SAM" id="Phobius"/>
    </source>
</evidence>
<dbReference type="HOGENOM" id="CLU_1275972_0_0_9"/>
<feature type="transmembrane region" description="Helical" evidence="2">
    <location>
        <begin position="185"/>
        <end position="205"/>
    </location>
</feature>